<keyword evidence="3" id="KW-1185">Reference proteome</keyword>
<gene>
    <name evidence="2" type="ORF">H9L22_11595</name>
</gene>
<organism evidence="2 3">
    <name type="scientific">Tessaracoccus defluvii</name>
    <dbReference type="NCBI Taxonomy" id="1285901"/>
    <lineage>
        <taxon>Bacteria</taxon>
        <taxon>Bacillati</taxon>
        <taxon>Actinomycetota</taxon>
        <taxon>Actinomycetes</taxon>
        <taxon>Propionibacteriales</taxon>
        <taxon>Propionibacteriaceae</taxon>
        <taxon>Tessaracoccus</taxon>
    </lineage>
</organism>
<reference evidence="2 3" key="1">
    <citation type="submission" date="2020-08" db="EMBL/GenBank/DDBJ databases">
        <title>Genome sequence of Tessaracoccus defluvii JCM 17540T.</title>
        <authorList>
            <person name="Hyun D.-W."/>
            <person name="Bae J.-W."/>
        </authorList>
    </citation>
    <scope>NUCLEOTIDE SEQUENCE [LARGE SCALE GENOMIC DNA]</scope>
    <source>
        <strain evidence="2 3">JCM 17540</strain>
    </source>
</reference>
<protein>
    <recommendedName>
        <fullName evidence="4">Lipoprotein</fullName>
    </recommendedName>
</protein>
<feature type="chain" id="PRO_5038734706" description="Lipoprotein" evidence="1">
    <location>
        <begin position="26"/>
        <end position="164"/>
    </location>
</feature>
<keyword evidence="1" id="KW-0732">Signal</keyword>
<accession>A0A7H0H308</accession>
<dbReference type="EMBL" id="CP060789">
    <property type="protein sequence ID" value="QNP54924.1"/>
    <property type="molecule type" value="Genomic_DNA"/>
</dbReference>
<evidence type="ECO:0000256" key="1">
    <source>
        <dbReference type="SAM" id="SignalP"/>
    </source>
</evidence>
<evidence type="ECO:0008006" key="4">
    <source>
        <dbReference type="Google" id="ProtNLM"/>
    </source>
</evidence>
<dbReference type="AlphaFoldDB" id="A0A7H0H308"/>
<proteinExistence type="predicted"/>
<dbReference type="KEGG" id="tdf:H9L22_11595"/>
<name>A0A7H0H308_9ACTN</name>
<feature type="signal peptide" evidence="1">
    <location>
        <begin position="1"/>
        <end position="25"/>
    </location>
</feature>
<dbReference type="Proteomes" id="UP000516117">
    <property type="component" value="Chromosome"/>
</dbReference>
<dbReference type="PROSITE" id="PS51257">
    <property type="entry name" value="PROKAR_LIPOPROTEIN"/>
    <property type="match status" value="1"/>
</dbReference>
<sequence length="164" mass="16805">MSKPLRRSTAVVASAVLALSLSACTAGQWVYDSPPAAGAQADSQTGIKLRNFAVVADGEGAGMIVGGITSRDADAEVVGITVAGERGDATFGEAQTLPFSEDIVRGRTILLDGSSTLFDNDDLTLGRLAKVQVAFADGQSVSLEVPVISSTNDDFKDAWAAANA</sequence>
<dbReference type="RefSeq" id="WP_187720060.1">
    <property type="nucleotide sequence ID" value="NZ_BAABBL010000004.1"/>
</dbReference>
<evidence type="ECO:0000313" key="2">
    <source>
        <dbReference type="EMBL" id="QNP54924.1"/>
    </source>
</evidence>
<evidence type="ECO:0000313" key="3">
    <source>
        <dbReference type="Proteomes" id="UP000516117"/>
    </source>
</evidence>